<organism evidence="1 2">
    <name type="scientific">Kribbella soli</name>
    <dbReference type="NCBI Taxonomy" id="1124743"/>
    <lineage>
        <taxon>Bacteria</taxon>
        <taxon>Bacillati</taxon>
        <taxon>Actinomycetota</taxon>
        <taxon>Actinomycetes</taxon>
        <taxon>Propionibacteriales</taxon>
        <taxon>Kribbellaceae</taxon>
        <taxon>Kribbella</taxon>
    </lineage>
</organism>
<proteinExistence type="predicted"/>
<reference evidence="1 2" key="1">
    <citation type="submission" date="2019-02" db="EMBL/GenBank/DDBJ databases">
        <title>Kribbella capetownensis sp. nov. and Kribbella speibonae sp. nov., isolated from soil.</title>
        <authorList>
            <person name="Curtis S.M."/>
            <person name="Norton I."/>
            <person name="Everest G.J."/>
            <person name="Meyers P.R."/>
        </authorList>
    </citation>
    <scope>NUCLEOTIDE SEQUENCE [LARGE SCALE GENOMIC DNA]</scope>
    <source>
        <strain evidence="1 2">KCTC 29219</strain>
    </source>
</reference>
<keyword evidence="2" id="KW-1185">Reference proteome</keyword>
<comment type="caution">
    <text evidence="1">The sequence shown here is derived from an EMBL/GenBank/DDBJ whole genome shotgun (WGS) entry which is preliminary data.</text>
</comment>
<dbReference type="Proteomes" id="UP000292346">
    <property type="component" value="Unassembled WGS sequence"/>
</dbReference>
<evidence type="ECO:0000313" key="2">
    <source>
        <dbReference type="Proteomes" id="UP000292346"/>
    </source>
</evidence>
<sequence length="80" mass="8747">MLPYRATTRRHLSTSPFQARVSDSLKSYEVGERVSHDREGLGRVHSVEADGTVIIDFGGGRLLRVVAPFAKLHSLGQADA</sequence>
<accession>A0A4R0H8Q6</accession>
<dbReference type="OrthoDB" id="4868979at2"/>
<protein>
    <submittedName>
        <fullName evidence="1">Uncharacterized protein</fullName>
    </submittedName>
</protein>
<dbReference type="AlphaFoldDB" id="A0A4R0H8Q6"/>
<gene>
    <name evidence="1" type="ORF">E0H45_14530</name>
</gene>
<name>A0A4R0H8Q6_9ACTN</name>
<dbReference type="EMBL" id="SJJZ01000002">
    <property type="protein sequence ID" value="TCC07227.1"/>
    <property type="molecule type" value="Genomic_DNA"/>
</dbReference>
<evidence type="ECO:0000313" key="1">
    <source>
        <dbReference type="EMBL" id="TCC07227.1"/>
    </source>
</evidence>